<dbReference type="InterPro" id="IPR036291">
    <property type="entry name" value="NAD(P)-bd_dom_sf"/>
</dbReference>
<evidence type="ECO:0000256" key="4">
    <source>
        <dbReference type="ARBA" id="ARBA00023002"/>
    </source>
</evidence>
<dbReference type="InterPro" id="IPR050988">
    <property type="entry name" value="Mannitol_DH/Oxidoreductase"/>
</dbReference>
<dbReference type="Gene3D" id="1.10.1040.10">
    <property type="entry name" value="N-(1-d-carboxylethyl)-l-norvaline Dehydrogenase, domain 2"/>
    <property type="match status" value="1"/>
</dbReference>
<keyword evidence="4" id="KW-0560">Oxidoreductase</keyword>
<reference evidence="9 10" key="1">
    <citation type="submission" date="2013-02" db="EMBL/GenBank/DDBJ databases">
        <title>The complete genome sequence of Corynebacterium callunae DSM 20147.</title>
        <authorList>
            <person name="Ruckert C."/>
            <person name="Albersmeier A."/>
            <person name="Kalinowski J."/>
        </authorList>
    </citation>
    <scope>NUCLEOTIDE SEQUENCE [LARGE SCALE GENOMIC DNA]</scope>
    <source>
        <strain evidence="9 10">DSM 20147</strain>
    </source>
</reference>
<evidence type="ECO:0000313" key="10">
    <source>
        <dbReference type="Proteomes" id="UP000011760"/>
    </source>
</evidence>
<dbReference type="EMBL" id="CP004354">
    <property type="protein sequence ID" value="AGG65590.1"/>
    <property type="molecule type" value="Genomic_DNA"/>
</dbReference>
<dbReference type="RefSeq" id="WP_015650045.1">
    <property type="nucleotide sequence ID" value="NC_020506.1"/>
</dbReference>
<evidence type="ECO:0000256" key="5">
    <source>
        <dbReference type="ARBA" id="ARBA00023027"/>
    </source>
</evidence>
<dbReference type="Pfam" id="PF01232">
    <property type="entry name" value="Mannitol_dh"/>
    <property type="match status" value="1"/>
</dbReference>
<dbReference type="OrthoDB" id="271711at2"/>
<dbReference type="InterPro" id="IPR013131">
    <property type="entry name" value="Mannitol_DH_N"/>
</dbReference>
<dbReference type="GO" id="GO:0008926">
    <property type="term" value="F:mannitol-1-phosphate 5-dehydrogenase activity"/>
    <property type="evidence" value="ECO:0007669"/>
    <property type="project" value="UniProtKB-EC"/>
</dbReference>
<dbReference type="PATRIC" id="fig|1121353.3.peg.140"/>
<organism evidence="9 10">
    <name type="scientific">Corynebacterium callunae DSM 20147</name>
    <dbReference type="NCBI Taxonomy" id="1121353"/>
    <lineage>
        <taxon>Bacteria</taxon>
        <taxon>Bacillati</taxon>
        <taxon>Actinomycetota</taxon>
        <taxon>Actinomycetes</taxon>
        <taxon>Mycobacteriales</taxon>
        <taxon>Corynebacteriaceae</taxon>
        <taxon>Corynebacterium</taxon>
    </lineage>
</organism>
<dbReference type="EC" id="1.1.1.17" evidence="2"/>
<dbReference type="AlphaFoldDB" id="M1UCK7"/>
<feature type="domain" description="Mannitol dehydrogenase C-terminal" evidence="8">
    <location>
        <begin position="300"/>
        <end position="488"/>
    </location>
</feature>
<accession>M1UCK7</accession>
<dbReference type="eggNOG" id="COG0246">
    <property type="taxonomic scope" value="Bacteria"/>
</dbReference>
<dbReference type="InterPro" id="IPR000669">
    <property type="entry name" value="Mannitol_DH"/>
</dbReference>
<dbReference type="SUPFAM" id="SSF48179">
    <property type="entry name" value="6-phosphogluconate dehydrogenase C-terminal domain-like"/>
    <property type="match status" value="1"/>
</dbReference>
<name>M1UCK7_9CORY</name>
<protein>
    <recommendedName>
        <fullName evidence="3">Mannitol-1-phosphate 5-dehydrogenase</fullName>
        <ecNumber evidence="2">1.1.1.17</ecNumber>
    </recommendedName>
</protein>
<dbReference type="InterPro" id="IPR023027">
    <property type="entry name" value="Mannitol_DH_CS"/>
</dbReference>
<keyword evidence="10" id="KW-1185">Reference proteome</keyword>
<dbReference type="Proteomes" id="UP000011760">
    <property type="component" value="Chromosome"/>
</dbReference>
<comment type="catalytic activity">
    <reaction evidence="6">
        <text>D-mannitol 1-phosphate + NAD(+) = beta-D-fructose 6-phosphate + NADH + H(+)</text>
        <dbReference type="Rhea" id="RHEA:19661"/>
        <dbReference type="ChEBI" id="CHEBI:15378"/>
        <dbReference type="ChEBI" id="CHEBI:57540"/>
        <dbReference type="ChEBI" id="CHEBI:57634"/>
        <dbReference type="ChEBI" id="CHEBI:57945"/>
        <dbReference type="ChEBI" id="CHEBI:61381"/>
        <dbReference type="EC" id="1.1.1.17"/>
    </reaction>
</comment>
<dbReference type="PANTHER" id="PTHR43362">
    <property type="entry name" value="MANNITOL DEHYDROGENASE DSF1-RELATED"/>
    <property type="match status" value="1"/>
</dbReference>
<evidence type="ECO:0000259" key="7">
    <source>
        <dbReference type="Pfam" id="PF01232"/>
    </source>
</evidence>
<dbReference type="InterPro" id="IPR008927">
    <property type="entry name" value="6-PGluconate_DH-like_C_sf"/>
</dbReference>
<dbReference type="PROSITE" id="PS00974">
    <property type="entry name" value="MANNITOL_DHGENASE"/>
    <property type="match status" value="1"/>
</dbReference>
<evidence type="ECO:0000313" key="9">
    <source>
        <dbReference type="EMBL" id="AGG65590.1"/>
    </source>
</evidence>
<dbReference type="PANTHER" id="PTHR43362:SF1">
    <property type="entry name" value="MANNITOL DEHYDROGENASE 2-RELATED"/>
    <property type="match status" value="1"/>
</dbReference>
<dbReference type="HOGENOM" id="CLU_027324_0_1_11"/>
<sequence length="506" mass="55743">MNQQQHPLQLNTTNLAEIAATSGAKIPSYDRSQITPGIVHFGVGGFHRAHQAMYLDRLMNGGKALDWGIVGMGVMPSDVRMRDALAGQDHLYTLTTKAPNGELDQRIIGSIIDYVFAPENPQAAVDTLADPAIRVVSLTVTEGGYNIDPASGEFDHNNPRIAADREALKTGNTEGLQTFFGLITAGLIARRAAGTTPFTIMSCDNIQGNGELAEKFFHAFANSISAELGDWMQQKVRFPNSMVDRITPETTDGDRAEVKETGYVDAWPVVSEDFTQWVLEDAFTAGRPAYEEAGVQVVDDVEPYELMKLRLLNASHQGLCYFGHLAGHHMVHDVMADQHFRDFLLAYMEREATPTLRELPGVDLDAYRHQLIARFGNAAVKDTVPRLCAESSDRIPKWLLPVVRENLAKGGEVELSAAIVASWARYAEGIDEQGNPIKIVDRLAERVHTNASHNREDILAFIRDRDIFGDLVDSEQFTTAYAATLESLHERGSEATLDALLARVTV</sequence>
<proteinExistence type="inferred from homology"/>
<dbReference type="STRING" id="1121353.H924_00660"/>
<dbReference type="Gene3D" id="3.40.50.720">
    <property type="entry name" value="NAD(P)-binding Rossmann-like Domain"/>
    <property type="match status" value="1"/>
</dbReference>
<dbReference type="InterPro" id="IPR013118">
    <property type="entry name" value="Mannitol_DH_C"/>
</dbReference>
<dbReference type="Pfam" id="PF08125">
    <property type="entry name" value="Mannitol_dh_C"/>
    <property type="match status" value="1"/>
</dbReference>
<comment type="similarity">
    <text evidence="1">Belongs to the mannitol dehydrogenase family.</text>
</comment>
<evidence type="ECO:0000256" key="6">
    <source>
        <dbReference type="ARBA" id="ARBA00048615"/>
    </source>
</evidence>
<dbReference type="SUPFAM" id="SSF51735">
    <property type="entry name" value="NAD(P)-binding Rossmann-fold domains"/>
    <property type="match status" value="1"/>
</dbReference>
<evidence type="ECO:0000256" key="3">
    <source>
        <dbReference type="ARBA" id="ARBA00016219"/>
    </source>
</evidence>
<dbReference type="PRINTS" id="PR00084">
    <property type="entry name" value="MTLDHDRGNASE"/>
</dbReference>
<keyword evidence="5" id="KW-0520">NAD</keyword>
<evidence type="ECO:0000256" key="2">
    <source>
        <dbReference type="ARBA" id="ARBA00012939"/>
    </source>
</evidence>
<dbReference type="InterPro" id="IPR013328">
    <property type="entry name" value="6PGD_dom2"/>
</dbReference>
<dbReference type="GO" id="GO:0019594">
    <property type="term" value="P:mannitol metabolic process"/>
    <property type="evidence" value="ECO:0007669"/>
    <property type="project" value="InterPro"/>
</dbReference>
<dbReference type="KEGG" id="ccn:H924_00660"/>
<evidence type="ECO:0000256" key="1">
    <source>
        <dbReference type="ARBA" id="ARBA00006541"/>
    </source>
</evidence>
<gene>
    <name evidence="9" type="ORF">H924_00660</name>
</gene>
<feature type="domain" description="Mannitol dehydrogenase N-terminal" evidence="7">
    <location>
        <begin position="37"/>
        <end position="291"/>
    </location>
</feature>
<evidence type="ECO:0000259" key="8">
    <source>
        <dbReference type="Pfam" id="PF08125"/>
    </source>
</evidence>